<keyword evidence="3" id="KW-0378">Hydrolase</keyword>
<feature type="transmembrane region" description="Helical" evidence="1">
    <location>
        <begin position="327"/>
        <end position="344"/>
    </location>
</feature>
<accession>A0ABT4UHA0</accession>
<evidence type="ECO:0000313" key="4">
    <source>
        <dbReference type="Proteomes" id="UP001210231"/>
    </source>
</evidence>
<sequence length="374" mass="41833">MSLELINKGYSPTSKLGVFLACMGGSFILAIIIPAIYLLLQTGINLAEIETALTDPKYTSGIMVMQLISTFLMFFLPAFLYAKIVYNKPFLALGFRNNFNPMHLVFTLLIVAVGFALSGYLSEVNKAIPIPDTKRVFFDELEKQYESQVKLLGQVSTWGQYISSLFILAFFPALFEEVFFRGGIQNMLTRNKNIGGAYILIAAFIVTLTYFVFSPNNMSWSFIGIVLAVVIACYFITPVKDIFSKIGNHPMAAIIATAIIFSAVHTSWYGFLSRFMLGVVLGLVFYYSKNIGYSILYHFLNNATVVTIMFYTTRKGEDISSMDDTKVPWYLALAGVIGIVFALYKIVTTNKLEAPVEIVIDPKNPFANNQKRQP</sequence>
<feature type="transmembrane region" description="Helical" evidence="1">
    <location>
        <begin position="295"/>
        <end position="312"/>
    </location>
</feature>
<feature type="transmembrane region" description="Helical" evidence="1">
    <location>
        <begin position="249"/>
        <end position="265"/>
    </location>
</feature>
<feature type="transmembrane region" description="Helical" evidence="1">
    <location>
        <begin position="271"/>
        <end position="288"/>
    </location>
</feature>
<dbReference type="Proteomes" id="UP001210231">
    <property type="component" value="Unassembled WGS sequence"/>
</dbReference>
<dbReference type="InterPro" id="IPR003675">
    <property type="entry name" value="Rce1/LyrA-like_dom"/>
</dbReference>
<reference evidence="3 4" key="1">
    <citation type="submission" date="2022-12" db="EMBL/GenBank/DDBJ databases">
        <title>Chitinophagaceae gen. sp. nov., a new member of the family Chitinophagaceae, isolated from soil in a chemical factory.</title>
        <authorList>
            <person name="Ke Z."/>
        </authorList>
    </citation>
    <scope>NUCLEOTIDE SEQUENCE [LARGE SCALE GENOMIC DNA]</scope>
    <source>
        <strain evidence="3 4">LY-5</strain>
    </source>
</reference>
<comment type="caution">
    <text evidence="3">The sequence shown here is derived from an EMBL/GenBank/DDBJ whole genome shotgun (WGS) entry which is preliminary data.</text>
</comment>
<feature type="transmembrane region" description="Helical" evidence="1">
    <location>
        <begin position="196"/>
        <end position="213"/>
    </location>
</feature>
<keyword evidence="1" id="KW-0472">Membrane</keyword>
<dbReference type="EMBL" id="JAQGEF010000002">
    <property type="protein sequence ID" value="MDA3613573.1"/>
    <property type="molecule type" value="Genomic_DNA"/>
</dbReference>
<keyword evidence="1" id="KW-0812">Transmembrane</keyword>
<feature type="transmembrane region" description="Helical" evidence="1">
    <location>
        <begin position="60"/>
        <end position="82"/>
    </location>
</feature>
<keyword evidence="3" id="KW-0482">Metalloprotease</keyword>
<feature type="transmembrane region" description="Helical" evidence="1">
    <location>
        <begin position="158"/>
        <end position="175"/>
    </location>
</feature>
<evidence type="ECO:0000259" key="2">
    <source>
        <dbReference type="Pfam" id="PF02517"/>
    </source>
</evidence>
<proteinExistence type="predicted"/>
<gene>
    <name evidence="3" type="ORF">O3P16_02035</name>
</gene>
<keyword evidence="3" id="KW-0645">Protease</keyword>
<protein>
    <submittedName>
        <fullName evidence="3">CPBP family intramembrane metalloprotease</fullName>
    </submittedName>
</protein>
<name>A0ABT4UHA0_9BACT</name>
<feature type="domain" description="CAAX prenyl protease 2/Lysostaphin resistance protein A-like" evidence="2">
    <location>
        <begin position="248"/>
        <end position="303"/>
    </location>
</feature>
<dbReference type="Pfam" id="PF02517">
    <property type="entry name" value="Rce1-like"/>
    <property type="match status" value="1"/>
</dbReference>
<organism evidence="3 4">
    <name type="scientific">Polluticaenibacter yanchengensis</name>
    <dbReference type="NCBI Taxonomy" id="3014562"/>
    <lineage>
        <taxon>Bacteria</taxon>
        <taxon>Pseudomonadati</taxon>
        <taxon>Bacteroidota</taxon>
        <taxon>Chitinophagia</taxon>
        <taxon>Chitinophagales</taxon>
        <taxon>Chitinophagaceae</taxon>
        <taxon>Polluticaenibacter</taxon>
    </lineage>
</organism>
<feature type="transmembrane region" description="Helical" evidence="1">
    <location>
        <begin position="16"/>
        <end position="40"/>
    </location>
</feature>
<feature type="transmembrane region" description="Helical" evidence="1">
    <location>
        <begin position="103"/>
        <end position="121"/>
    </location>
</feature>
<evidence type="ECO:0000256" key="1">
    <source>
        <dbReference type="SAM" id="Phobius"/>
    </source>
</evidence>
<keyword evidence="1" id="KW-1133">Transmembrane helix</keyword>
<dbReference type="RefSeq" id="WP_407029903.1">
    <property type="nucleotide sequence ID" value="NZ_JAQGEF010000002.1"/>
</dbReference>
<evidence type="ECO:0000313" key="3">
    <source>
        <dbReference type="EMBL" id="MDA3613573.1"/>
    </source>
</evidence>
<keyword evidence="4" id="KW-1185">Reference proteome</keyword>
<feature type="transmembrane region" description="Helical" evidence="1">
    <location>
        <begin position="219"/>
        <end position="237"/>
    </location>
</feature>
<dbReference type="GO" id="GO:0008237">
    <property type="term" value="F:metallopeptidase activity"/>
    <property type="evidence" value="ECO:0007669"/>
    <property type="project" value="UniProtKB-KW"/>
</dbReference>